<organism evidence="1 2">
    <name type="scientific">Streptomyces kaempferi</name>
    <dbReference type="NCBI Taxonomy" id="333725"/>
    <lineage>
        <taxon>Bacteria</taxon>
        <taxon>Bacillati</taxon>
        <taxon>Actinomycetota</taxon>
        <taxon>Actinomycetes</taxon>
        <taxon>Kitasatosporales</taxon>
        <taxon>Streptomycetaceae</taxon>
        <taxon>Streptomyces</taxon>
    </lineage>
</organism>
<dbReference type="EMBL" id="JBHTMM010000088">
    <property type="protein sequence ID" value="MFD1311708.1"/>
    <property type="molecule type" value="Genomic_DNA"/>
</dbReference>
<gene>
    <name evidence="1" type="ORF">ACFQ5X_38640</name>
</gene>
<comment type="caution">
    <text evidence="1">The sequence shown here is derived from an EMBL/GenBank/DDBJ whole genome shotgun (WGS) entry which is preliminary data.</text>
</comment>
<dbReference type="Proteomes" id="UP001597058">
    <property type="component" value="Unassembled WGS sequence"/>
</dbReference>
<keyword evidence="2" id="KW-1185">Reference proteome</keyword>
<dbReference type="RefSeq" id="WP_381242889.1">
    <property type="nucleotide sequence ID" value="NZ_JBHSKH010000143.1"/>
</dbReference>
<evidence type="ECO:0000313" key="1">
    <source>
        <dbReference type="EMBL" id="MFD1311708.1"/>
    </source>
</evidence>
<sequence length="48" mass="5416">MACRVIAPREIAEAVGQHELAARRQVDELREEAERIQAEPADLTESRT</sequence>
<accession>A0ABW3XQ83</accession>
<reference evidence="2" key="1">
    <citation type="journal article" date="2019" name="Int. J. Syst. Evol. Microbiol.">
        <title>The Global Catalogue of Microorganisms (GCM) 10K type strain sequencing project: providing services to taxonomists for standard genome sequencing and annotation.</title>
        <authorList>
            <consortium name="The Broad Institute Genomics Platform"/>
            <consortium name="The Broad Institute Genome Sequencing Center for Infectious Disease"/>
            <person name="Wu L."/>
            <person name="Ma J."/>
        </authorList>
    </citation>
    <scope>NUCLEOTIDE SEQUENCE [LARGE SCALE GENOMIC DNA]</scope>
    <source>
        <strain evidence="2">CGMCC 4.7020</strain>
    </source>
</reference>
<evidence type="ECO:0000313" key="2">
    <source>
        <dbReference type="Proteomes" id="UP001597058"/>
    </source>
</evidence>
<proteinExistence type="predicted"/>
<name>A0ABW3XQ83_9ACTN</name>
<protein>
    <submittedName>
        <fullName evidence="1">Uncharacterized protein</fullName>
    </submittedName>
</protein>